<organism evidence="7 8">
    <name type="scientific">Collibacillus ludicampi</name>
    <dbReference type="NCBI Taxonomy" id="2771369"/>
    <lineage>
        <taxon>Bacteria</taxon>
        <taxon>Bacillati</taxon>
        <taxon>Bacillota</taxon>
        <taxon>Bacilli</taxon>
        <taxon>Bacillales</taxon>
        <taxon>Alicyclobacillaceae</taxon>
        <taxon>Collibacillus</taxon>
    </lineage>
</organism>
<keyword evidence="5" id="KW-0862">Zinc</keyword>
<dbReference type="Gene3D" id="3.60.15.10">
    <property type="entry name" value="Ribonuclease Z/Hydroxyacylglutathione hydrolase-like"/>
    <property type="match status" value="1"/>
</dbReference>
<dbReference type="InterPro" id="IPR036866">
    <property type="entry name" value="RibonucZ/Hydroxyglut_hydro"/>
</dbReference>
<evidence type="ECO:0000256" key="2">
    <source>
        <dbReference type="ARBA" id="ARBA00007749"/>
    </source>
</evidence>
<dbReference type="Pfam" id="PF00753">
    <property type="entry name" value="Lactamase_B"/>
    <property type="match status" value="1"/>
</dbReference>
<gene>
    <name evidence="7" type="ORF">DNHGIG_15500</name>
</gene>
<dbReference type="RefSeq" id="WP_282199154.1">
    <property type="nucleotide sequence ID" value="NZ_BOQE01000001.1"/>
</dbReference>
<comment type="similarity">
    <text evidence="2">Belongs to the metallo-beta-lactamase superfamily.</text>
</comment>
<sequence length="244" mass="27477">MQIDVLFQGFPGRSDRGFLGWSSCVLIRMEGRKPILFDTLGFNERYTLISRLQSFGVQPSDIGAVFISHFHFDHAVNFGLFPNASFYLHEEEIWHIEKNGARDLAVPLEMFPALRDCGRLSILSGTSGRAEGIHWLHTPGHTPGLYSLLLEYEGSRWALVSDTIKNMKELLTGHVDMAWDAKRSQSSIQVIREWADLIVPGHDRLLQIIRNDGDVKVKPFSKSSVQVFVPDPSPSAGQTFLLEV</sequence>
<name>A0AAV4LE66_9BACL</name>
<dbReference type="AlphaFoldDB" id="A0AAV4LE66"/>
<dbReference type="SUPFAM" id="SSF56281">
    <property type="entry name" value="Metallo-hydrolase/oxidoreductase"/>
    <property type="match status" value="1"/>
</dbReference>
<dbReference type="SMART" id="SM00849">
    <property type="entry name" value="Lactamase_B"/>
    <property type="match status" value="1"/>
</dbReference>
<proteinExistence type="inferred from homology"/>
<dbReference type="GO" id="GO:0046872">
    <property type="term" value="F:metal ion binding"/>
    <property type="evidence" value="ECO:0007669"/>
    <property type="project" value="UniProtKB-KW"/>
</dbReference>
<keyword evidence="3" id="KW-0479">Metal-binding</keyword>
<dbReference type="InterPro" id="IPR001279">
    <property type="entry name" value="Metallo-B-lactamas"/>
</dbReference>
<evidence type="ECO:0000256" key="3">
    <source>
        <dbReference type="ARBA" id="ARBA00022723"/>
    </source>
</evidence>
<evidence type="ECO:0000256" key="5">
    <source>
        <dbReference type="ARBA" id="ARBA00022833"/>
    </source>
</evidence>
<evidence type="ECO:0000256" key="4">
    <source>
        <dbReference type="ARBA" id="ARBA00022801"/>
    </source>
</evidence>
<evidence type="ECO:0000313" key="8">
    <source>
        <dbReference type="Proteomes" id="UP001057291"/>
    </source>
</evidence>
<dbReference type="PANTHER" id="PTHR42978">
    <property type="entry name" value="QUORUM-QUENCHING LACTONASE YTNP-RELATED-RELATED"/>
    <property type="match status" value="1"/>
</dbReference>
<evidence type="ECO:0000259" key="6">
    <source>
        <dbReference type="SMART" id="SM00849"/>
    </source>
</evidence>
<dbReference type="EMBL" id="BOQE01000001">
    <property type="protein sequence ID" value="GIM46001.1"/>
    <property type="molecule type" value="Genomic_DNA"/>
</dbReference>
<comment type="caution">
    <text evidence="7">The sequence shown here is derived from an EMBL/GenBank/DDBJ whole genome shotgun (WGS) entry which is preliminary data.</text>
</comment>
<evidence type="ECO:0000313" key="7">
    <source>
        <dbReference type="EMBL" id="GIM46001.1"/>
    </source>
</evidence>
<protein>
    <recommendedName>
        <fullName evidence="6">Metallo-beta-lactamase domain-containing protein</fullName>
    </recommendedName>
</protein>
<keyword evidence="8" id="KW-1185">Reference proteome</keyword>
<reference evidence="7" key="1">
    <citation type="journal article" date="2023" name="Int. J. Syst. Evol. Microbiol.">
        <title>Collibacillus ludicampi gen. nov., sp. nov., a new soil bacterium of the family Alicyclobacillaceae.</title>
        <authorList>
            <person name="Jojima T."/>
            <person name="Ioku Y."/>
            <person name="Fukuta Y."/>
            <person name="Shirasaka N."/>
            <person name="Matsumura Y."/>
            <person name="Mori M."/>
        </authorList>
    </citation>
    <scope>NUCLEOTIDE SEQUENCE</scope>
    <source>
        <strain evidence="7">TP075</strain>
    </source>
</reference>
<feature type="domain" description="Metallo-beta-lactamase" evidence="6">
    <location>
        <begin position="21"/>
        <end position="202"/>
    </location>
</feature>
<keyword evidence="4" id="KW-0378">Hydrolase</keyword>
<dbReference type="PANTHER" id="PTHR42978:SF7">
    <property type="entry name" value="METALLO-HYDROLASE RV2300C-RELATED"/>
    <property type="match status" value="1"/>
</dbReference>
<evidence type="ECO:0000256" key="1">
    <source>
        <dbReference type="ARBA" id="ARBA00001947"/>
    </source>
</evidence>
<dbReference type="GO" id="GO:0016787">
    <property type="term" value="F:hydrolase activity"/>
    <property type="evidence" value="ECO:0007669"/>
    <property type="project" value="UniProtKB-KW"/>
</dbReference>
<comment type="cofactor">
    <cofactor evidence="1">
        <name>Zn(2+)</name>
        <dbReference type="ChEBI" id="CHEBI:29105"/>
    </cofactor>
</comment>
<accession>A0AAV4LE66</accession>
<dbReference type="InterPro" id="IPR051013">
    <property type="entry name" value="MBL_superfamily_lactonases"/>
</dbReference>
<dbReference type="Proteomes" id="UP001057291">
    <property type="component" value="Unassembled WGS sequence"/>
</dbReference>